<dbReference type="EMBL" id="BOOG01000051">
    <property type="protein sequence ID" value="GIH72410.1"/>
    <property type="molecule type" value="Genomic_DNA"/>
</dbReference>
<keyword evidence="2 7" id="KW-0813">Transport</keyword>
<dbReference type="Pfam" id="PF00528">
    <property type="entry name" value="BPD_transp_1"/>
    <property type="match status" value="1"/>
</dbReference>
<evidence type="ECO:0000256" key="2">
    <source>
        <dbReference type="ARBA" id="ARBA00022448"/>
    </source>
</evidence>
<protein>
    <submittedName>
        <fullName evidence="9">Peptide ABC transporter permease</fullName>
    </submittedName>
</protein>
<dbReference type="Pfam" id="PF12911">
    <property type="entry name" value="OppC_N"/>
    <property type="match status" value="1"/>
</dbReference>
<keyword evidence="10" id="KW-1185">Reference proteome</keyword>
<organism evidence="9 10">
    <name type="scientific">Sphaerimonospora thailandensis</name>
    <dbReference type="NCBI Taxonomy" id="795644"/>
    <lineage>
        <taxon>Bacteria</taxon>
        <taxon>Bacillati</taxon>
        <taxon>Actinomycetota</taxon>
        <taxon>Actinomycetes</taxon>
        <taxon>Streptosporangiales</taxon>
        <taxon>Streptosporangiaceae</taxon>
        <taxon>Sphaerimonospora</taxon>
    </lineage>
</organism>
<dbReference type="AlphaFoldDB" id="A0A8J3W1P2"/>
<accession>A0A8J3W1P2</accession>
<evidence type="ECO:0000256" key="5">
    <source>
        <dbReference type="ARBA" id="ARBA00022989"/>
    </source>
</evidence>
<comment type="caution">
    <text evidence="9">The sequence shown here is derived from an EMBL/GenBank/DDBJ whole genome shotgun (WGS) entry which is preliminary data.</text>
</comment>
<keyword evidence="5 7" id="KW-1133">Transmembrane helix</keyword>
<evidence type="ECO:0000256" key="1">
    <source>
        <dbReference type="ARBA" id="ARBA00004651"/>
    </source>
</evidence>
<dbReference type="InterPro" id="IPR050366">
    <property type="entry name" value="BP-dependent_transpt_permease"/>
</dbReference>
<sequence>MTAATISPPRSPQVPRGQTVLGKLRRQPMTMAAVLFIAMLGLAALLAPVLSPYRPHDTDYFAILQTPSPAHLLGTDDLGRDILSRMLYATRASLLACLQAVGLAVFVGVIIGLLAGYFGGWIDRLLMIVIDSLLAIPGLLLALALVGALGPGLVNASFALSIIFVPVFARITRIQAAAVNQEPYMEASRSIGLTHRRSVLRHLLPNTAAPLIVQIFITLGVAIVAEGAMSYLGMSIQPPEASWGNMLQRSFSTINEAPWLIFIPGALMTLTVLAFQVIGDGLNRSFALDTRSET</sequence>
<feature type="transmembrane region" description="Helical" evidence="7">
    <location>
        <begin position="203"/>
        <end position="225"/>
    </location>
</feature>
<dbReference type="Gene3D" id="1.10.3720.10">
    <property type="entry name" value="MetI-like"/>
    <property type="match status" value="1"/>
</dbReference>
<keyword evidence="6 7" id="KW-0472">Membrane</keyword>
<feature type="transmembrane region" description="Helical" evidence="7">
    <location>
        <begin position="125"/>
        <end position="146"/>
    </location>
</feature>
<dbReference type="GO" id="GO:0005886">
    <property type="term" value="C:plasma membrane"/>
    <property type="evidence" value="ECO:0007669"/>
    <property type="project" value="UniProtKB-SubCell"/>
</dbReference>
<evidence type="ECO:0000259" key="8">
    <source>
        <dbReference type="PROSITE" id="PS50928"/>
    </source>
</evidence>
<comment type="subcellular location">
    <subcellularLocation>
        <location evidence="1 7">Cell membrane</location>
        <topology evidence="1 7">Multi-pass membrane protein</topology>
    </subcellularLocation>
</comment>
<evidence type="ECO:0000313" key="9">
    <source>
        <dbReference type="EMBL" id="GIH72410.1"/>
    </source>
</evidence>
<reference evidence="9" key="1">
    <citation type="submission" date="2021-01" db="EMBL/GenBank/DDBJ databases">
        <title>Whole genome shotgun sequence of Sphaerimonospora thailandensis NBRC 107569.</title>
        <authorList>
            <person name="Komaki H."/>
            <person name="Tamura T."/>
        </authorList>
    </citation>
    <scope>NUCLEOTIDE SEQUENCE</scope>
    <source>
        <strain evidence="9">NBRC 107569</strain>
    </source>
</reference>
<proteinExistence type="inferred from homology"/>
<dbReference type="InterPro" id="IPR035906">
    <property type="entry name" value="MetI-like_sf"/>
</dbReference>
<feature type="transmembrane region" description="Helical" evidence="7">
    <location>
        <begin position="259"/>
        <end position="278"/>
    </location>
</feature>
<evidence type="ECO:0000256" key="7">
    <source>
        <dbReference type="RuleBase" id="RU363032"/>
    </source>
</evidence>
<feature type="transmembrane region" description="Helical" evidence="7">
    <location>
        <begin position="152"/>
        <end position="171"/>
    </location>
</feature>
<feature type="domain" description="ABC transmembrane type-1" evidence="8">
    <location>
        <begin position="90"/>
        <end position="279"/>
    </location>
</feature>
<gene>
    <name evidence="9" type="primary">dppC</name>
    <name evidence="9" type="ORF">Mth01_46630</name>
</gene>
<evidence type="ECO:0000256" key="3">
    <source>
        <dbReference type="ARBA" id="ARBA00022475"/>
    </source>
</evidence>
<dbReference type="PANTHER" id="PTHR43386:SF25">
    <property type="entry name" value="PEPTIDE ABC TRANSPORTER PERMEASE PROTEIN"/>
    <property type="match status" value="1"/>
</dbReference>
<keyword evidence="3" id="KW-1003">Cell membrane</keyword>
<name>A0A8J3W1P2_9ACTN</name>
<dbReference type="GO" id="GO:0055085">
    <property type="term" value="P:transmembrane transport"/>
    <property type="evidence" value="ECO:0007669"/>
    <property type="project" value="InterPro"/>
</dbReference>
<dbReference type="InterPro" id="IPR025966">
    <property type="entry name" value="OppC_N"/>
</dbReference>
<keyword evidence="4 7" id="KW-0812">Transmembrane</keyword>
<dbReference type="SUPFAM" id="SSF161098">
    <property type="entry name" value="MetI-like"/>
    <property type="match status" value="1"/>
</dbReference>
<dbReference type="PROSITE" id="PS50928">
    <property type="entry name" value="ABC_TM1"/>
    <property type="match status" value="1"/>
</dbReference>
<comment type="similarity">
    <text evidence="7">Belongs to the binding-protein-dependent transport system permease family.</text>
</comment>
<evidence type="ECO:0000256" key="6">
    <source>
        <dbReference type="ARBA" id="ARBA00023136"/>
    </source>
</evidence>
<evidence type="ECO:0000256" key="4">
    <source>
        <dbReference type="ARBA" id="ARBA00022692"/>
    </source>
</evidence>
<dbReference type="PANTHER" id="PTHR43386">
    <property type="entry name" value="OLIGOPEPTIDE TRANSPORT SYSTEM PERMEASE PROTEIN APPC"/>
    <property type="match status" value="1"/>
</dbReference>
<dbReference type="InterPro" id="IPR000515">
    <property type="entry name" value="MetI-like"/>
</dbReference>
<dbReference type="CDD" id="cd06261">
    <property type="entry name" value="TM_PBP2"/>
    <property type="match status" value="1"/>
</dbReference>
<dbReference type="Proteomes" id="UP000610966">
    <property type="component" value="Unassembled WGS sequence"/>
</dbReference>
<evidence type="ECO:0000313" key="10">
    <source>
        <dbReference type="Proteomes" id="UP000610966"/>
    </source>
</evidence>
<dbReference type="RefSeq" id="WP_204018073.1">
    <property type="nucleotide sequence ID" value="NZ_BOOG01000051.1"/>
</dbReference>
<feature type="transmembrane region" description="Helical" evidence="7">
    <location>
        <begin position="31"/>
        <end position="50"/>
    </location>
</feature>
<feature type="transmembrane region" description="Helical" evidence="7">
    <location>
        <begin position="93"/>
        <end position="118"/>
    </location>
</feature>